<dbReference type="InterPro" id="IPR013750">
    <property type="entry name" value="GHMP_kinase_C_dom"/>
</dbReference>
<dbReference type="NCBIfam" id="NF009948">
    <property type="entry name" value="PRK13412.1"/>
    <property type="match status" value="1"/>
</dbReference>
<dbReference type="InterPro" id="IPR036554">
    <property type="entry name" value="GHMP_kinase_C_sf"/>
</dbReference>
<dbReference type="AlphaFoldDB" id="A0A5C6E0J9"/>
<evidence type="ECO:0000256" key="3">
    <source>
        <dbReference type="ARBA" id="ARBA00022777"/>
    </source>
</evidence>
<dbReference type="Pfam" id="PF08544">
    <property type="entry name" value="GHMP_kinases_C"/>
    <property type="match status" value="1"/>
</dbReference>
<keyword evidence="4" id="KW-0067">ATP-binding</keyword>
<proteinExistence type="inferred from homology"/>
<dbReference type="InterPro" id="IPR006204">
    <property type="entry name" value="GHMP_kinase_N_dom"/>
</dbReference>
<keyword evidence="1 9" id="KW-0808">Transferase</keyword>
<gene>
    <name evidence="9" type="primary">hddA</name>
    <name evidence="9" type="ORF">Q31b_29360</name>
</gene>
<sequence length="965" mass="107000">MSLDPKLLLSLPPQMVSQLEICHPDVARRSFSTSDPAETQLGSGGGTAHVLHQAWLHSDSDSLSQWVADHRQIMIHGGGESRRLPAYAAAGKLFIPIPTLRWSRGQRLGQTLLDFNEPFLRSVFEQAGSKARLLIASGDVLLRSTRPLPNLPDADVVLLGMWADPEMAANFGVMFVEKAQPERLQTFLQKPDPDEIRDRSRDSAFLIDVGVWLLSARAIECLMTQCGWDAAEAKFDRSEHPHPCDLYGHWALRLGENPQAFDKTISELSVAVAPLSQGEFYHFGKTGDVIDSMYDLQTIVRDHTELGLVPSLAQPRQFVQDAHFGVPLRRQQNESLWVENCHVPACWSLSRRHMLTGVPENEWSLNLPEGICLDFVPIEDTQVAIRVYGFSDAFRGKISHLDTHWLERSAMQWFLDRGLDFDATEISADDDLQESALFPVFEIESLDGDFVQWMVDVDSSDQPTKQRSVWQKARKLSARELAHHARLDRVYAERLAKREAILPIMASHGNRSVFYNLDLAHVASTYANSDAAVPEYWDESEDLILAVHNRMFRSEVLRNRGDQAWLAEQAACFGLLERSIVEPYHSERVVPECRLAEDQIVWARSPARVDLAGGWTDTPPYCLEHGGSVVNIALDLNGQPPVQVFARRCEKPEITIRSIDLGSMETLTSYEEVGGFRGIGSGFSVAKAAVALAGFHPHFNGDAFVSLQRQLERFGGGLDVSMLAAIPKGSGLGTSSILAGTVLGALNELCSLGWDAHQIVARVSAVEQMLGSGGGWQDQFGGILPGAKLIQTTPGMSQAAAVRWLPSDFFRTPEFTSRSLLYYTGITRVAHNVLSEIVRGMFLNDPARLSVLDRIGENSLECFDAAQRSDMSVFNRSIRRSWELNQRLDEGTNPAEVSQLVERVESMCSSLKLSGAGGGGFLYMIARDAESAERIRRDLENDPPNAGARFVDMAISTTGLRVTRS</sequence>
<dbReference type="InterPro" id="IPR001174">
    <property type="entry name" value="HddA/FKP"/>
</dbReference>
<dbReference type="RefSeq" id="WP_197171522.1">
    <property type="nucleotide sequence ID" value="NZ_SJPY01000004.1"/>
</dbReference>
<dbReference type="PANTHER" id="PTHR32463:SF0">
    <property type="entry name" value="L-FUCOSE KINASE"/>
    <property type="match status" value="1"/>
</dbReference>
<evidence type="ECO:0000313" key="10">
    <source>
        <dbReference type="Proteomes" id="UP000315471"/>
    </source>
</evidence>
<evidence type="ECO:0000256" key="1">
    <source>
        <dbReference type="ARBA" id="ARBA00022679"/>
    </source>
</evidence>
<evidence type="ECO:0000256" key="4">
    <source>
        <dbReference type="ARBA" id="ARBA00022840"/>
    </source>
</evidence>
<dbReference type="GO" id="GO:0005524">
    <property type="term" value="F:ATP binding"/>
    <property type="evidence" value="ECO:0007669"/>
    <property type="project" value="UniProtKB-KW"/>
</dbReference>
<dbReference type="InterPro" id="IPR012887">
    <property type="entry name" value="GDP_fucose_pyrophosphorylase"/>
</dbReference>
<evidence type="ECO:0000256" key="2">
    <source>
        <dbReference type="ARBA" id="ARBA00022741"/>
    </source>
</evidence>
<accession>A0A5C6E0J9</accession>
<keyword evidence="10" id="KW-1185">Reference proteome</keyword>
<dbReference type="Gene3D" id="3.30.230.120">
    <property type="match status" value="1"/>
</dbReference>
<dbReference type="PANTHER" id="PTHR32463">
    <property type="entry name" value="L-FUCOSE KINASE"/>
    <property type="match status" value="1"/>
</dbReference>
<evidence type="ECO:0000256" key="5">
    <source>
        <dbReference type="ARBA" id="ARBA00038121"/>
    </source>
</evidence>
<organism evidence="9 10">
    <name type="scientific">Novipirellula aureliae</name>
    <dbReference type="NCBI Taxonomy" id="2527966"/>
    <lineage>
        <taxon>Bacteria</taxon>
        <taxon>Pseudomonadati</taxon>
        <taxon>Planctomycetota</taxon>
        <taxon>Planctomycetia</taxon>
        <taxon>Pirellulales</taxon>
        <taxon>Pirellulaceae</taxon>
        <taxon>Novipirellula</taxon>
    </lineage>
</organism>
<feature type="domain" description="GHMP kinase C-terminal" evidence="8">
    <location>
        <begin position="864"/>
        <end position="941"/>
    </location>
</feature>
<dbReference type="SUPFAM" id="SSF54211">
    <property type="entry name" value="Ribosomal protein S5 domain 2-like"/>
    <property type="match status" value="1"/>
</dbReference>
<comment type="caution">
    <text evidence="9">The sequence shown here is derived from an EMBL/GenBank/DDBJ whole genome shotgun (WGS) entry which is preliminary data.</text>
</comment>
<dbReference type="GO" id="GO:0042352">
    <property type="term" value="P:GDP-L-fucose salvage"/>
    <property type="evidence" value="ECO:0007669"/>
    <property type="project" value="TreeGrafter"/>
</dbReference>
<dbReference type="EMBL" id="SJPY01000004">
    <property type="protein sequence ID" value="TWU41487.1"/>
    <property type="molecule type" value="Genomic_DNA"/>
</dbReference>
<dbReference type="InterPro" id="IPR052203">
    <property type="entry name" value="GHMP_Kinase-Related"/>
</dbReference>
<feature type="domain" description="GDP-fucose pyrophosphorylase" evidence="7">
    <location>
        <begin position="71"/>
        <end position="224"/>
    </location>
</feature>
<evidence type="ECO:0000313" key="9">
    <source>
        <dbReference type="EMBL" id="TWU41487.1"/>
    </source>
</evidence>
<evidence type="ECO:0000259" key="7">
    <source>
        <dbReference type="Pfam" id="PF07959"/>
    </source>
</evidence>
<evidence type="ECO:0000259" key="8">
    <source>
        <dbReference type="Pfam" id="PF08544"/>
    </source>
</evidence>
<evidence type="ECO:0000259" key="6">
    <source>
        <dbReference type="Pfam" id="PF00288"/>
    </source>
</evidence>
<name>A0A5C6E0J9_9BACT</name>
<keyword evidence="2" id="KW-0547">Nucleotide-binding</keyword>
<dbReference type="InterPro" id="IPR020568">
    <property type="entry name" value="Ribosomal_Su5_D2-typ_SF"/>
</dbReference>
<dbReference type="Proteomes" id="UP000315471">
    <property type="component" value="Unassembled WGS sequence"/>
</dbReference>
<dbReference type="SUPFAM" id="SSF55060">
    <property type="entry name" value="GHMP Kinase, C-terminal domain"/>
    <property type="match status" value="1"/>
</dbReference>
<keyword evidence="3 9" id="KW-0418">Kinase</keyword>
<feature type="domain" description="GHMP kinase N-terminal" evidence="6">
    <location>
        <begin position="709"/>
        <end position="781"/>
    </location>
</feature>
<protein>
    <submittedName>
        <fullName evidence="9">D-glycero-alpha-D-manno-heptose 7-phosphate kinase</fullName>
        <ecNumber evidence="9">2.7.1.168</ecNumber>
    </submittedName>
</protein>
<dbReference type="PRINTS" id="PR00960">
    <property type="entry name" value="LMBPPROTEIN"/>
</dbReference>
<dbReference type="Pfam" id="PF00288">
    <property type="entry name" value="GHMP_kinases_N"/>
    <property type="match status" value="1"/>
</dbReference>
<reference evidence="9 10" key="1">
    <citation type="submission" date="2019-02" db="EMBL/GenBank/DDBJ databases">
        <title>Deep-cultivation of Planctomycetes and their phenomic and genomic characterization uncovers novel biology.</title>
        <authorList>
            <person name="Wiegand S."/>
            <person name="Jogler M."/>
            <person name="Boedeker C."/>
            <person name="Pinto D."/>
            <person name="Vollmers J."/>
            <person name="Rivas-Marin E."/>
            <person name="Kohn T."/>
            <person name="Peeters S.H."/>
            <person name="Heuer A."/>
            <person name="Rast P."/>
            <person name="Oberbeckmann S."/>
            <person name="Bunk B."/>
            <person name="Jeske O."/>
            <person name="Meyerdierks A."/>
            <person name="Storesund J.E."/>
            <person name="Kallscheuer N."/>
            <person name="Luecker S."/>
            <person name="Lage O.M."/>
            <person name="Pohl T."/>
            <person name="Merkel B.J."/>
            <person name="Hornburger P."/>
            <person name="Mueller R.-W."/>
            <person name="Bruemmer F."/>
            <person name="Labrenz M."/>
            <person name="Spormann A.M."/>
            <person name="Op Den Camp H."/>
            <person name="Overmann J."/>
            <person name="Amann R."/>
            <person name="Jetten M.S.M."/>
            <person name="Mascher T."/>
            <person name="Medema M.H."/>
            <person name="Devos D.P."/>
            <person name="Kaster A.-K."/>
            <person name="Ovreas L."/>
            <person name="Rohde M."/>
            <person name="Galperin M.Y."/>
            <person name="Jogler C."/>
        </authorList>
    </citation>
    <scope>NUCLEOTIDE SEQUENCE [LARGE SCALE GENOMIC DNA]</scope>
    <source>
        <strain evidence="9 10">Q31b</strain>
    </source>
</reference>
<comment type="similarity">
    <text evidence="5">Belongs to the GHMP kinase family.</text>
</comment>
<dbReference type="EC" id="2.7.1.168" evidence="9"/>
<dbReference type="GO" id="GO:0050201">
    <property type="term" value="F:fucokinase activity"/>
    <property type="evidence" value="ECO:0007669"/>
    <property type="project" value="TreeGrafter"/>
</dbReference>
<dbReference type="Pfam" id="PF07959">
    <property type="entry name" value="Fucose_pyrophosphorylase"/>
    <property type="match status" value="1"/>
</dbReference>